<evidence type="ECO:0000256" key="18">
    <source>
        <dbReference type="ARBA" id="ARBA00074960"/>
    </source>
</evidence>
<feature type="domain" description="Zinc finger ZPR1-type" evidence="21">
    <location>
        <begin position="49"/>
        <end position="207"/>
    </location>
</feature>
<dbReference type="OMA" id="FREVVIM"/>
<dbReference type="Gene3D" id="2.20.25.420">
    <property type="entry name" value="ZPR1, zinc finger domain"/>
    <property type="match status" value="2"/>
</dbReference>
<keyword evidence="15" id="KW-0539">Nucleus</keyword>
<dbReference type="GO" id="GO:0000226">
    <property type="term" value="P:microtubule cytoskeleton organization"/>
    <property type="evidence" value="ECO:0007669"/>
    <property type="project" value="Ensembl"/>
</dbReference>
<evidence type="ECO:0000256" key="17">
    <source>
        <dbReference type="ARBA" id="ARBA00034695"/>
    </source>
</evidence>
<dbReference type="GO" id="GO:1902742">
    <property type="term" value="P:apoptotic process involved in development"/>
    <property type="evidence" value="ECO:0007669"/>
    <property type="project" value="Ensembl"/>
</dbReference>
<dbReference type="Ensembl" id="ENSUAMT00000028548.1">
    <property type="protein sequence ID" value="ENSUAMP00000025580.1"/>
    <property type="gene ID" value="ENSUAMG00000019896.1"/>
</dbReference>
<accession>A0A452S136</accession>
<evidence type="ECO:0000256" key="10">
    <source>
        <dbReference type="ARBA" id="ARBA00022737"/>
    </source>
</evidence>
<keyword evidence="10" id="KW-0677">Repeat</keyword>
<dbReference type="GO" id="GO:0045787">
    <property type="term" value="P:positive regulation of cell cycle"/>
    <property type="evidence" value="ECO:0007669"/>
    <property type="project" value="Ensembl"/>
</dbReference>
<feature type="domain" description="Zinc finger ZPR1-type" evidence="21">
    <location>
        <begin position="258"/>
        <end position="417"/>
    </location>
</feature>
<dbReference type="InterPro" id="IPR042452">
    <property type="entry name" value="ZPR1_Znf1/2"/>
</dbReference>
<dbReference type="SMART" id="SM00709">
    <property type="entry name" value="Zpr1"/>
    <property type="match status" value="2"/>
</dbReference>
<comment type="similarity">
    <text evidence="6">Belongs to the ZPR1 family.</text>
</comment>
<dbReference type="GO" id="GO:0043204">
    <property type="term" value="C:perikaryon"/>
    <property type="evidence" value="ECO:0007669"/>
    <property type="project" value="Ensembl"/>
</dbReference>
<organism evidence="22 23">
    <name type="scientific">Ursus americanus</name>
    <name type="common">American black bear</name>
    <name type="synonym">Euarctos americanus</name>
    <dbReference type="NCBI Taxonomy" id="9643"/>
    <lineage>
        <taxon>Eukaryota</taxon>
        <taxon>Metazoa</taxon>
        <taxon>Chordata</taxon>
        <taxon>Craniata</taxon>
        <taxon>Vertebrata</taxon>
        <taxon>Euteleostomi</taxon>
        <taxon>Mammalia</taxon>
        <taxon>Eutheria</taxon>
        <taxon>Laurasiatheria</taxon>
        <taxon>Carnivora</taxon>
        <taxon>Caniformia</taxon>
        <taxon>Ursidae</taxon>
        <taxon>Ursus</taxon>
    </lineage>
</organism>
<dbReference type="FunFam" id="2.60.120.1040:FF:000001">
    <property type="entry name" value="Zinc finger protein ZPR1"/>
    <property type="match status" value="1"/>
</dbReference>
<dbReference type="GO" id="GO:0008270">
    <property type="term" value="F:zinc ion binding"/>
    <property type="evidence" value="ECO:0007669"/>
    <property type="project" value="UniProtKB-KW"/>
</dbReference>
<feature type="region of interest" description="Disordered" evidence="20">
    <location>
        <begin position="1"/>
        <end position="29"/>
    </location>
</feature>
<evidence type="ECO:0000256" key="8">
    <source>
        <dbReference type="ARBA" id="ARBA00022664"/>
    </source>
</evidence>
<name>A0A452S136_URSAM</name>
<dbReference type="GO" id="GO:0005730">
    <property type="term" value="C:nucleolus"/>
    <property type="evidence" value="ECO:0007669"/>
    <property type="project" value="UniProtKB-SubCell"/>
</dbReference>
<dbReference type="GO" id="GO:0021510">
    <property type="term" value="P:spinal cord development"/>
    <property type="evidence" value="ECO:0007669"/>
    <property type="project" value="Ensembl"/>
</dbReference>
<evidence type="ECO:0000256" key="20">
    <source>
        <dbReference type="SAM" id="MobiDB-lite"/>
    </source>
</evidence>
<dbReference type="FunFam" id="2.20.25.420:FF:000003">
    <property type="entry name" value="zinc finger protein ZPR1"/>
    <property type="match status" value="1"/>
</dbReference>
<reference evidence="23" key="1">
    <citation type="submission" date="2016-06" db="EMBL/GenBank/DDBJ databases">
        <title>De novo assembly and RNA-Seq shows season-dependent expression and editing in black bear kidneys.</title>
        <authorList>
            <person name="Korstanje R."/>
            <person name="Srivastava A."/>
            <person name="Sarsani V.K."/>
            <person name="Sheehan S.M."/>
            <person name="Seger R.L."/>
            <person name="Barter M.E."/>
            <person name="Lindqvist C."/>
            <person name="Brody L.C."/>
            <person name="Mullikin J.C."/>
        </authorList>
    </citation>
    <scope>NUCLEOTIDE SEQUENCE [LARGE SCALE GENOMIC DNA]</scope>
</reference>
<evidence type="ECO:0000256" key="7">
    <source>
        <dbReference type="ARBA" id="ARBA00022490"/>
    </source>
</evidence>
<dbReference type="GO" id="GO:0031641">
    <property type="term" value="P:regulation of myelination"/>
    <property type="evidence" value="ECO:0007669"/>
    <property type="project" value="Ensembl"/>
</dbReference>
<reference evidence="22" key="2">
    <citation type="submission" date="2025-05" db="UniProtKB">
        <authorList>
            <consortium name="Ensembl"/>
        </authorList>
    </citation>
    <scope>IDENTIFICATION</scope>
</reference>
<evidence type="ECO:0000256" key="9">
    <source>
        <dbReference type="ARBA" id="ARBA00022723"/>
    </source>
</evidence>
<dbReference type="AlphaFoldDB" id="A0A452S136"/>
<dbReference type="STRING" id="9643.ENSUAMP00000025580"/>
<dbReference type="GO" id="GO:0045927">
    <property type="term" value="P:positive regulation of growth"/>
    <property type="evidence" value="ECO:0007669"/>
    <property type="project" value="Ensembl"/>
</dbReference>
<dbReference type="GO" id="GO:0001833">
    <property type="term" value="P:inner cell mass cell proliferation"/>
    <property type="evidence" value="ECO:0007669"/>
    <property type="project" value="Ensembl"/>
</dbReference>
<evidence type="ECO:0000256" key="11">
    <source>
        <dbReference type="ARBA" id="ARBA00022771"/>
    </source>
</evidence>
<dbReference type="GO" id="GO:0071364">
    <property type="term" value="P:cellular response to epidermal growth factor stimulus"/>
    <property type="evidence" value="ECO:0007669"/>
    <property type="project" value="Ensembl"/>
</dbReference>
<evidence type="ECO:0000256" key="14">
    <source>
        <dbReference type="ARBA" id="ARBA00023187"/>
    </source>
</evidence>
<dbReference type="PANTHER" id="PTHR10876:SF0">
    <property type="entry name" value="ZINC FINGER PROTEIN ZPR1"/>
    <property type="match status" value="1"/>
</dbReference>
<keyword evidence="23" id="KW-1185">Reference proteome</keyword>
<dbReference type="GO" id="GO:0031369">
    <property type="term" value="F:translation initiation factor binding"/>
    <property type="evidence" value="ECO:0007669"/>
    <property type="project" value="Ensembl"/>
</dbReference>
<keyword evidence="7" id="KW-0963">Cytoplasm</keyword>
<dbReference type="GO" id="GO:2000672">
    <property type="term" value="P:negative regulation of motor neuron apoptotic process"/>
    <property type="evidence" value="ECO:0007669"/>
    <property type="project" value="Ensembl"/>
</dbReference>
<dbReference type="GO" id="GO:0042307">
    <property type="term" value="P:positive regulation of protein import into nucleus"/>
    <property type="evidence" value="ECO:0007669"/>
    <property type="project" value="Ensembl"/>
</dbReference>
<dbReference type="GO" id="GO:0097504">
    <property type="term" value="C:Gemini of Cajal bodies"/>
    <property type="evidence" value="ECO:0007669"/>
    <property type="project" value="UniProtKB-SubCell"/>
</dbReference>
<dbReference type="GO" id="GO:0030971">
    <property type="term" value="F:receptor tyrosine kinase binding"/>
    <property type="evidence" value="ECO:0007669"/>
    <property type="project" value="Ensembl"/>
</dbReference>
<dbReference type="Gene3D" id="2.60.120.1040">
    <property type="entry name" value="ZPR1, A/B domain"/>
    <property type="match status" value="2"/>
</dbReference>
<dbReference type="Pfam" id="PF22794">
    <property type="entry name" value="jr-ZPR1"/>
    <property type="match status" value="2"/>
</dbReference>
<proteinExistence type="inferred from homology"/>
<dbReference type="RefSeq" id="XP_045653787.1">
    <property type="nucleotide sequence ID" value="XM_045797831.1"/>
</dbReference>
<feature type="compositionally biased region" description="Pro residues" evidence="20">
    <location>
        <begin position="11"/>
        <end position="25"/>
    </location>
</feature>
<evidence type="ECO:0000256" key="5">
    <source>
        <dbReference type="ARBA" id="ARBA00004624"/>
    </source>
</evidence>
<keyword evidence="14" id="KW-0508">mRNA splicing</keyword>
<evidence type="ECO:0000256" key="2">
    <source>
        <dbReference type="ARBA" id="ARBA00004489"/>
    </source>
</evidence>
<dbReference type="Pfam" id="PF03367">
    <property type="entry name" value="Zn_ribbon_ZPR1"/>
    <property type="match status" value="2"/>
</dbReference>
<dbReference type="GO" id="GO:0042023">
    <property type="term" value="P:DNA endoreduplication"/>
    <property type="evidence" value="ECO:0007669"/>
    <property type="project" value="Ensembl"/>
</dbReference>
<gene>
    <name evidence="22" type="primary">ZPR1</name>
</gene>
<evidence type="ECO:0000256" key="3">
    <source>
        <dbReference type="ARBA" id="ARBA00004556"/>
    </source>
</evidence>
<evidence type="ECO:0000256" key="15">
    <source>
        <dbReference type="ARBA" id="ARBA00023242"/>
    </source>
</evidence>
<dbReference type="FunFam" id="2.20.25.420:FF:000001">
    <property type="entry name" value="Zinc finger protein ZPR1"/>
    <property type="match status" value="1"/>
</dbReference>
<evidence type="ECO:0000256" key="12">
    <source>
        <dbReference type="ARBA" id="ARBA00022782"/>
    </source>
</evidence>
<dbReference type="GO" id="GO:0015030">
    <property type="term" value="C:Cajal body"/>
    <property type="evidence" value="ECO:0007669"/>
    <property type="project" value="UniProtKB-SubCell"/>
</dbReference>
<dbReference type="GO" id="GO:0048471">
    <property type="term" value="C:perinuclear region of cytoplasm"/>
    <property type="evidence" value="ECO:0007669"/>
    <property type="project" value="UniProtKB-SubCell"/>
</dbReference>
<evidence type="ECO:0000256" key="1">
    <source>
        <dbReference type="ARBA" id="ARBA00004408"/>
    </source>
</evidence>
<dbReference type="KEGG" id="uar:123792592"/>
<dbReference type="GO" id="GO:0001834">
    <property type="term" value="P:trophectodermal cell proliferation"/>
    <property type="evidence" value="ECO:0007669"/>
    <property type="project" value="Ensembl"/>
</dbReference>
<dbReference type="GO" id="GO:0006397">
    <property type="term" value="P:mRNA processing"/>
    <property type="evidence" value="ECO:0007669"/>
    <property type="project" value="UniProtKB-KW"/>
</dbReference>
<evidence type="ECO:0000256" key="19">
    <source>
        <dbReference type="ARBA" id="ARBA00079252"/>
    </source>
</evidence>
<keyword evidence="12" id="KW-0221">Differentiation</keyword>
<dbReference type="FunFam" id="2.60.120.1040:FF:000002">
    <property type="entry name" value="zinc finger protein ZPR1"/>
    <property type="match status" value="1"/>
</dbReference>
<dbReference type="GO" id="GO:0033120">
    <property type="term" value="P:positive regulation of RNA splicing"/>
    <property type="evidence" value="ECO:0007669"/>
    <property type="project" value="Ensembl"/>
</dbReference>
<keyword evidence="11" id="KW-0863">Zinc-finger</keyword>
<comment type="subcellular location">
    <subcellularLocation>
        <location evidence="2">Cell projection</location>
        <location evidence="2">Axon</location>
    </subcellularLocation>
    <subcellularLocation>
        <location evidence="5">Cell projection</location>
        <location evidence="5">Growth cone</location>
    </subcellularLocation>
    <subcellularLocation>
        <location evidence="3">Cytoplasm</location>
        <location evidence="3">Perinuclear region</location>
    </subcellularLocation>
    <subcellularLocation>
        <location evidence="1">Nucleus</location>
        <location evidence="1">Cajal body</location>
    </subcellularLocation>
    <subcellularLocation>
        <location evidence="17">Nucleus</location>
        <location evidence="17">Gem</location>
    </subcellularLocation>
    <subcellularLocation>
        <location evidence="4">Nucleus</location>
        <location evidence="4">Nucleolus</location>
    </subcellularLocation>
</comment>
<evidence type="ECO:0000256" key="13">
    <source>
        <dbReference type="ARBA" id="ARBA00022833"/>
    </source>
</evidence>
<dbReference type="RefSeq" id="XP_045653786.1">
    <property type="nucleotide sequence ID" value="XM_045797830.1"/>
</dbReference>
<dbReference type="GO" id="GO:0030576">
    <property type="term" value="P:Cajal body organization"/>
    <property type="evidence" value="ECO:0007669"/>
    <property type="project" value="Ensembl"/>
</dbReference>
<keyword evidence="8" id="KW-0507">mRNA processing</keyword>
<dbReference type="GeneID" id="123792592"/>
<evidence type="ECO:0000256" key="4">
    <source>
        <dbReference type="ARBA" id="ARBA00004604"/>
    </source>
</evidence>
<dbReference type="PANTHER" id="PTHR10876">
    <property type="entry name" value="ZINC FINGER PROTEIN ZPR1"/>
    <property type="match status" value="1"/>
</dbReference>
<dbReference type="GeneTree" id="ENSGT00390000005306"/>
<dbReference type="Ensembl" id="ENSUAMT00000028549.1">
    <property type="protein sequence ID" value="ENSUAMP00000025581.1"/>
    <property type="gene ID" value="ENSUAMG00000019896.1"/>
</dbReference>
<protein>
    <recommendedName>
        <fullName evidence="18">Zinc finger protein ZPR1</fullName>
    </recommendedName>
    <alternativeName>
        <fullName evidence="19">Zinc finger protein 259</fullName>
    </alternativeName>
</protein>
<dbReference type="GO" id="GO:0008380">
    <property type="term" value="P:RNA splicing"/>
    <property type="evidence" value="ECO:0007669"/>
    <property type="project" value="UniProtKB-KW"/>
</dbReference>
<dbReference type="GO" id="GO:0030426">
    <property type="term" value="C:growth cone"/>
    <property type="evidence" value="ECO:0007669"/>
    <property type="project" value="UniProtKB-SubCell"/>
</dbReference>
<evidence type="ECO:0000313" key="23">
    <source>
        <dbReference type="Proteomes" id="UP000291022"/>
    </source>
</evidence>
<keyword evidence="9" id="KW-0479">Metal-binding</keyword>
<dbReference type="InterPro" id="IPR042451">
    <property type="entry name" value="ZPR1_A/B_dom"/>
</dbReference>
<keyword evidence="13" id="KW-0862">Zinc</keyword>
<evidence type="ECO:0000313" key="22">
    <source>
        <dbReference type="Ensembl" id="ENSUAMP00000025581.1"/>
    </source>
</evidence>
<feature type="region of interest" description="Disordered" evidence="20">
    <location>
        <begin position="440"/>
        <end position="460"/>
    </location>
</feature>
<dbReference type="InterPro" id="IPR056180">
    <property type="entry name" value="ZPR1_jr_dom"/>
</dbReference>
<dbReference type="Proteomes" id="UP000291022">
    <property type="component" value="Unassembled WGS sequence"/>
</dbReference>
<evidence type="ECO:0000256" key="6">
    <source>
        <dbReference type="ARBA" id="ARBA00008354"/>
    </source>
</evidence>
<evidence type="ECO:0000259" key="21">
    <source>
        <dbReference type="SMART" id="SM00709"/>
    </source>
</evidence>
<dbReference type="InterPro" id="IPR004457">
    <property type="entry name" value="Znf_ZPR1"/>
</dbReference>
<dbReference type="NCBIfam" id="TIGR00310">
    <property type="entry name" value="ZPR1_znf"/>
    <property type="match status" value="2"/>
</dbReference>
<evidence type="ECO:0000256" key="16">
    <source>
        <dbReference type="ARBA" id="ARBA00023273"/>
    </source>
</evidence>
<dbReference type="CTD" id="8882"/>
<dbReference type="InterPro" id="IPR040141">
    <property type="entry name" value="ZPR1"/>
</dbReference>
<dbReference type="GO" id="GO:1990261">
    <property type="term" value="P:pre-mRNA catabolic process"/>
    <property type="evidence" value="ECO:0007669"/>
    <property type="project" value="Ensembl"/>
</dbReference>
<keyword evidence="16" id="KW-0966">Cell projection</keyword>
<dbReference type="GO" id="GO:0061564">
    <property type="term" value="P:axon development"/>
    <property type="evidence" value="ECO:0007669"/>
    <property type="project" value="Ensembl"/>
</dbReference>
<sequence length="460" mass="51128">MAVSGAVEPGSPAPTAAPSPAPAGAPAPEHLFRPISAEDEEQQPTEIESLCMNCYRNGTTRLLLTKIPFFREIIVSSFSCEHCGWNNTEIQSAGRIQDQGVRYTLTVRAQEDMNREVVKTDSATTRIPELDFEIPAFSQKGALTTVEGLISRAISGLEQDQPTRRANEEAVAERIDEFIVKLKELKQVASPFTLIIDDPSGNSFVENPHAPQKDHALVITHYNRTVQQEEMLGLQAEAPPEEKPEEEDLRNEVLQFNTNCPECNAPAQTNMKLVQIPHFKEVIIMATNCENCGHRTNEVKSGGAVEPLGTKITFHITDPLALTRDVLKSETCSVEIPELEFELGMAVLGGKFTTLEGLLKDIQELVTKNPFTLGDSSNPGQMEKLQEFSQKLDQILQGKMKAHFIMNDPAGNSYFQNVYAPEDDPQMKVEHYKRTFDQNEELGLNDMKTEGYETGLAPQR</sequence>